<keyword evidence="2" id="KW-0067">ATP-binding</keyword>
<dbReference type="InterPro" id="IPR025662">
    <property type="entry name" value="Sigma_54_int_dom_ATP-bd_1"/>
</dbReference>
<dbReference type="STRING" id="419481.SAMN05216233_107175"/>
<dbReference type="InterPro" id="IPR000014">
    <property type="entry name" value="PAS"/>
</dbReference>
<organism evidence="8 9">
    <name type="scientific">Desulfoluna spongiiphila</name>
    <dbReference type="NCBI Taxonomy" id="419481"/>
    <lineage>
        <taxon>Bacteria</taxon>
        <taxon>Pseudomonadati</taxon>
        <taxon>Thermodesulfobacteriota</taxon>
        <taxon>Desulfobacteria</taxon>
        <taxon>Desulfobacterales</taxon>
        <taxon>Desulfolunaceae</taxon>
        <taxon>Desulfoluna</taxon>
    </lineage>
</organism>
<dbReference type="OrthoDB" id="236556at2"/>
<evidence type="ECO:0000259" key="6">
    <source>
        <dbReference type="PROSITE" id="PS50045"/>
    </source>
</evidence>
<dbReference type="EMBL" id="FMUX01000007">
    <property type="protein sequence ID" value="SCY34837.1"/>
    <property type="molecule type" value="Genomic_DNA"/>
</dbReference>
<dbReference type="CDD" id="cd00009">
    <property type="entry name" value="AAA"/>
    <property type="match status" value="1"/>
</dbReference>
<dbReference type="PROSITE" id="PS00676">
    <property type="entry name" value="SIGMA54_INTERACT_2"/>
    <property type="match status" value="1"/>
</dbReference>
<dbReference type="GO" id="GO:0005524">
    <property type="term" value="F:ATP binding"/>
    <property type="evidence" value="ECO:0007669"/>
    <property type="project" value="UniProtKB-KW"/>
</dbReference>
<dbReference type="SUPFAM" id="SSF46689">
    <property type="entry name" value="Homeodomain-like"/>
    <property type="match status" value="1"/>
</dbReference>
<evidence type="ECO:0000256" key="5">
    <source>
        <dbReference type="ARBA" id="ARBA00023163"/>
    </source>
</evidence>
<dbReference type="PROSITE" id="PS50112">
    <property type="entry name" value="PAS"/>
    <property type="match status" value="1"/>
</dbReference>
<dbReference type="InterPro" id="IPR058031">
    <property type="entry name" value="AAA_lid_NorR"/>
</dbReference>
<dbReference type="InterPro" id="IPR027417">
    <property type="entry name" value="P-loop_NTPase"/>
</dbReference>
<dbReference type="Gene3D" id="1.10.8.60">
    <property type="match status" value="1"/>
</dbReference>
<dbReference type="SUPFAM" id="SSF55785">
    <property type="entry name" value="PYP-like sensor domain (PAS domain)"/>
    <property type="match status" value="1"/>
</dbReference>
<dbReference type="Pfam" id="PF00158">
    <property type="entry name" value="Sigma54_activat"/>
    <property type="match status" value="1"/>
</dbReference>
<keyword evidence="5" id="KW-0804">Transcription</keyword>
<evidence type="ECO:0000256" key="3">
    <source>
        <dbReference type="ARBA" id="ARBA00023015"/>
    </source>
</evidence>
<evidence type="ECO:0000256" key="1">
    <source>
        <dbReference type="ARBA" id="ARBA00022741"/>
    </source>
</evidence>
<keyword evidence="9" id="KW-1185">Reference proteome</keyword>
<dbReference type="GO" id="GO:0003677">
    <property type="term" value="F:DNA binding"/>
    <property type="evidence" value="ECO:0007669"/>
    <property type="project" value="UniProtKB-KW"/>
</dbReference>
<dbReference type="Gene3D" id="3.40.50.300">
    <property type="entry name" value="P-loop containing nucleotide triphosphate hydrolases"/>
    <property type="match status" value="1"/>
</dbReference>
<dbReference type="Pfam" id="PF13188">
    <property type="entry name" value="PAS_8"/>
    <property type="match status" value="1"/>
</dbReference>
<feature type="domain" description="PAS" evidence="7">
    <location>
        <begin position="12"/>
        <end position="63"/>
    </location>
</feature>
<dbReference type="InterPro" id="IPR002078">
    <property type="entry name" value="Sigma_54_int"/>
</dbReference>
<feature type="domain" description="Sigma-54 factor interaction" evidence="6">
    <location>
        <begin position="159"/>
        <end position="388"/>
    </location>
</feature>
<evidence type="ECO:0000313" key="9">
    <source>
        <dbReference type="Proteomes" id="UP000198870"/>
    </source>
</evidence>
<dbReference type="SMART" id="SM00382">
    <property type="entry name" value="AAA"/>
    <property type="match status" value="1"/>
</dbReference>
<dbReference type="PROSITE" id="PS00675">
    <property type="entry name" value="SIGMA54_INTERACT_1"/>
    <property type="match status" value="1"/>
</dbReference>
<dbReference type="Gene3D" id="1.10.10.60">
    <property type="entry name" value="Homeodomain-like"/>
    <property type="match status" value="1"/>
</dbReference>
<dbReference type="InterPro" id="IPR009057">
    <property type="entry name" value="Homeodomain-like_sf"/>
</dbReference>
<dbReference type="FunFam" id="3.40.50.300:FF:000006">
    <property type="entry name" value="DNA-binding transcriptional regulator NtrC"/>
    <property type="match status" value="1"/>
</dbReference>
<evidence type="ECO:0000313" key="8">
    <source>
        <dbReference type="EMBL" id="SCY34837.1"/>
    </source>
</evidence>
<evidence type="ECO:0000256" key="2">
    <source>
        <dbReference type="ARBA" id="ARBA00022840"/>
    </source>
</evidence>
<dbReference type="PROSITE" id="PS00688">
    <property type="entry name" value="SIGMA54_INTERACT_3"/>
    <property type="match status" value="1"/>
</dbReference>
<keyword evidence="4" id="KW-0238">DNA-binding</keyword>
<keyword evidence="3" id="KW-0805">Transcription regulation</keyword>
<reference evidence="8 9" key="1">
    <citation type="submission" date="2016-10" db="EMBL/GenBank/DDBJ databases">
        <authorList>
            <person name="de Groot N.N."/>
        </authorList>
    </citation>
    <scope>NUCLEOTIDE SEQUENCE [LARGE SCALE GENOMIC DNA]</scope>
    <source>
        <strain evidence="8 9">AA1</strain>
    </source>
</reference>
<dbReference type="SUPFAM" id="SSF52540">
    <property type="entry name" value="P-loop containing nucleoside triphosphate hydrolases"/>
    <property type="match status" value="1"/>
</dbReference>
<gene>
    <name evidence="8" type="ORF">SAMN05216233_107175</name>
</gene>
<name>A0A1G5F6K8_9BACT</name>
<dbReference type="PROSITE" id="PS50045">
    <property type="entry name" value="SIGMA54_INTERACT_4"/>
    <property type="match status" value="1"/>
</dbReference>
<dbReference type="PANTHER" id="PTHR32071">
    <property type="entry name" value="TRANSCRIPTIONAL REGULATORY PROTEIN"/>
    <property type="match status" value="1"/>
</dbReference>
<dbReference type="InterPro" id="IPR035965">
    <property type="entry name" value="PAS-like_dom_sf"/>
</dbReference>
<protein>
    <submittedName>
        <fullName evidence="8">PAS domain S-box-containing protein</fullName>
    </submittedName>
</protein>
<dbReference type="InterPro" id="IPR003593">
    <property type="entry name" value="AAA+_ATPase"/>
</dbReference>
<dbReference type="CDD" id="cd00130">
    <property type="entry name" value="PAS"/>
    <property type="match status" value="1"/>
</dbReference>
<proteinExistence type="predicted"/>
<dbReference type="AlphaFoldDB" id="A0A1G5F6K8"/>
<dbReference type="PANTHER" id="PTHR32071:SF117">
    <property type="entry name" value="PTS-DEPENDENT DIHYDROXYACETONE KINASE OPERON REGULATORY PROTEIN-RELATED"/>
    <property type="match status" value="1"/>
</dbReference>
<sequence length="477" mass="52988">MESQCMTDNRLEAQRTLFAFDQAPVGIVWHDADGKIIRVNRYAARKLEYAPEELTGNYLYKFVVLDTSKEKGSYYGEDPGAGTLHNLFTKRGKVIPVQVLVYGADEDHGDFGCAFFTDLSETVRLTEMLRAFQEKYPCRDSEKSPELHAENPREVFRDFIGKSRATGELFRLICCVAPTPTTVLISGETGTGKELVARKIHELSGRSGKKLVKVNCATLPAQLVEGELFGHERGAFTGAHSRKPGRFELADGGTIFLDEIGEMSLEIQAKLLRVLQEGEFERLGGTDTLKVDVRIIAATNRDLPDLVRRGTFRSDLYFRLSIFPIPTPPLRERKEDIPLLARFFTRNFCTTLNRKAKTVPKGFTDILETYHWPGNVRELQNVVERACILSTDDSLDPACISFSSIPMTDAPAAPDSFEENERRYIASVLAATGGKVFGPDGAAAVMKLNPRTLTSKIKKLGLSRSASPAGDEPPESR</sequence>
<dbReference type="Proteomes" id="UP000198870">
    <property type="component" value="Unassembled WGS sequence"/>
</dbReference>
<dbReference type="InterPro" id="IPR025944">
    <property type="entry name" value="Sigma_54_int_dom_CS"/>
</dbReference>
<dbReference type="NCBIfam" id="TIGR00229">
    <property type="entry name" value="sensory_box"/>
    <property type="match status" value="1"/>
</dbReference>
<evidence type="ECO:0000259" key="7">
    <source>
        <dbReference type="PROSITE" id="PS50112"/>
    </source>
</evidence>
<evidence type="ECO:0000256" key="4">
    <source>
        <dbReference type="ARBA" id="ARBA00023125"/>
    </source>
</evidence>
<accession>A0A1G5F6K8</accession>
<dbReference type="GO" id="GO:0006355">
    <property type="term" value="P:regulation of DNA-templated transcription"/>
    <property type="evidence" value="ECO:0007669"/>
    <property type="project" value="InterPro"/>
</dbReference>
<dbReference type="Pfam" id="PF25601">
    <property type="entry name" value="AAA_lid_14"/>
    <property type="match status" value="1"/>
</dbReference>
<dbReference type="InterPro" id="IPR025943">
    <property type="entry name" value="Sigma_54_int_dom_ATP-bd_2"/>
</dbReference>
<keyword evidence="1" id="KW-0547">Nucleotide-binding</keyword>
<dbReference type="Gene3D" id="3.30.450.20">
    <property type="entry name" value="PAS domain"/>
    <property type="match status" value="1"/>
</dbReference>